<evidence type="ECO:0000313" key="4">
    <source>
        <dbReference type="EMBL" id="TMQ58973.1"/>
    </source>
</evidence>
<dbReference type="CDD" id="cd03789">
    <property type="entry name" value="GT9_LPS_heptosyltransferase"/>
    <property type="match status" value="1"/>
</dbReference>
<dbReference type="PANTHER" id="PTHR30160:SF7">
    <property type="entry name" value="ADP-HEPTOSE--LPS HEPTOSYLTRANSFERASE 2"/>
    <property type="match status" value="1"/>
</dbReference>
<dbReference type="SUPFAM" id="SSF53756">
    <property type="entry name" value="UDP-Glycosyltransferase/glycogen phosphorylase"/>
    <property type="match status" value="1"/>
</dbReference>
<evidence type="ECO:0000313" key="5">
    <source>
        <dbReference type="Proteomes" id="UP000316852"/>
    </source>
</evidence>
<dbReference type="GO" id="GO:0005829">
    <property type="term" value="C:cytosol"/>
    <property type="evidence" value="ECO:0007669"/>
    <property type="project" value="TreeGrafter"/>
</dbReference>
<dbReference type="InterPro" id="IPR002201">
    <property type="entry name" value="Glyco_trans_9"/>
</dbReference>
<accession>A0A538T5Q4</accession>
<reference evidence="4 5" key="1">
    <citation type="journal article" date="2019" name="Nat. Microbiol.">
        <title>Mediterranean grassland soil C-N compound turnover is dependent on rainfall and depth, and is mediated by genomically divergent microorganisms.</title>
        <authorList>
            <person name="Diamond S."/>
            <person name="Andeer P.F."/>
            <person name="Li Z."/>
            <person name="Crits-Christoph A."/>
            <person name="Burstein D."/>
            <person name="Anantharaman K."/>
            <person name="Lane K.R."/>
            <person name="Thomas B.C."/>
            <person name="Pan C."/>
            <person name="Northen T.R."/>
            <person name="Banfield J.F."/>
        </authorList>
    </citation>
    <scope>NUCLEOTIDE SEQUENCE [LARGE SCALE GENOMIC DNA]</scope>
    <source>
        <strain evidence="4">WS_6</strain>
    </source>
</reference>
<keyword evidence="1" id="KW-0328">Glycosyltransferase</keyword>
<dbReference type="PANTHER" id="PTHR30160">
    <property type="entry name" value="TETRAACYLDISACCHARIDE 4'-KINASE-RELATED"/>
    <property type="match status" value="1"/>
</dbReference>
<dbReference type="Gene3D" id="3.40.50.2000">
    <property type="entry name" value="Glycogen Phosphorylase B"/>
    <property type="match status" value="2"/>
</dbReference>
<dbReference type="InterPro" id="IPR051199">
    <property type="entry name" value="LPS_LOS_Heptosyltrfase"/>
</dbReference>
<protein>
    <submittedName>
        <fullName evidence="4">Glycosyltransferase family 9 protein</fullName>
    </submittedName>
</protein>
<organism evidence="4 5">
    <name type="scientific">Eiseniibacteriota bacterium</name>
    <dbReference type="NCBI Taxonomy" id="2212470"/>
    <lineage>
        <taxon>Bacteria</taxon>
        <taxon>Candidatus Eiseniibacteriota</taxon>
    </lineage>
</organism>
<dbReference type="Pfam" id="PF01075">
    <property type="entry name" value="Glyco_transf_9"/>
    <property type="match status" value="1"/>
</dbReference>
<proteinExistence type="predicted"/>
<feature type="compositionally biased region" description="Low complexity" evidence="3">
    <location>
        <begin position="12"/>
        <end position="28"/>
    </location>
</feature>
<dbReference type="GO" id="GO:0009244">
    <property type="term" value="P:lipopolysaccharide core region biosynthetic process"/>
    <property type="evidence" value="ECO:0007669"/>
    <property type="project" value="TreeGrafter"/>
</dbReference>
<gene>
    <name evidence="4" type="ORF">E6K76_06380</name>
</gene>
<dbReference type="GO" id="GO:0008713">
    <property type="term" value="F:ADP-heptose-lipopolysaccharide heptosyltransferase activity"/>
    <property type="evidence" value="ECO:0007669"/>
    <property type="project" value="TreeGrafter"/>
</dbReference>
<dbReference type="EMBL" id="VBOW01000027">
    <property type="protein sequence ID" value="TMQ58973.1"/>
    <property type="molecule type" value="Genomic_DNA"/>
</dbReference>
<dbReference type="AlphaFoldDB" id="A0A538T5Q4"/>
<dbReference type="Proteomes" id="UP000316852">
    <property type="component" value="Unassembled WGS sequence"/>
</dbReference>
<evidence type="ECO:0000256" key="2">
    <source>
        <dbReference type="ARBA" id="ARBA00022679"/>
    </source>
</evidence>
<evidence type="ECO:0000256" key="3">
    <source>
        <dbReference type="SAM" id="MobiDB-lite"/>
    </source>
</evidence>
<evidence type="ECO:0000256" key="1">
    <source>
        <dbReference type="ARBA" id="ARBA00022676"/>
    </source>
</evidence>
<comment type="caution">
    <text evidence="4">The sequence shown here is derived from an EMBL/GenBank/DDBJ whole genome shotgun (WGS) entry which is preliminary data.</text>
</comment>
<keyword evidence="2 4" id="KW-0808">Transferase</keyword>
<sequence>MATNCSHVRSGAAPATATNARAWTASTGSASATRSRLWRARWRMEEARVRPREERARAVVDLARVRRVLVVRHRAAGDLLLTTPALRALRAGLPSASIDVLTARETGALLRGSPDVDRVLEIDRRSLASQASRYVDLIRGRYDLVLDMVSNPRSAFMTALTRAPVRVGYDLAGRRYAYTIRIPREPLGPGGPQVRYAPEASLDLVRAIGIAPRGLELTLAVPTEAHRTIDEWLRRSGLGARALVACLPSGTWPTKTWLPERFAEVMDRLHGDADILWMWGPGEEPLARECRGRMRNPSTVAPATGWQELAALIARCALLVSNDSGPKHLAVALGVPTVTVFGPTHPGAWQPPAGPHAAIEAAALECLHCNQTVCPLPGDRYMRCMKDVTAAMVIEACRARLRDRVGSVA</sequence>
<name>A0A538T5Q4_UNCEI</name>
<feature type="region of interest" description="Disordered" evidence="3">
    <location>
        <begin position="1"/>
        <end position="28"/>
    </location>
</feature>